<reference evidence="2" key="1">
    <citation type="submission" date="2023-07" db="EMBL/GenBank/DDBJ databases">
        <authorList>
            <consortium name="AG Swart"/>
            <person name="Singh M."/>
            <person name="Singh A."/>
            <person name="Seah K."/>
            <person name="Emmerich C."/>
        </authorList>
    </citation>
    <scope>NUCLEOTIDE SEQUENCE</scope>
    <source>
        <strain evidence="2">DP1</strain>
    </source>
</reference>
<feature type="coiled-coil region" evidence="1">
    <location>
        <begin position="25"/>
        <end position="80"/>
    </location>
</feature>
<dbReference type="EMBL" id="CAMPGE010016718">
    <property type="protein sequence ID" value="CAI2375254.1"/>
    <property type="molecule type" value="Genomic_DNA"/>
</dbReference>
<accession>A0AAD1XMA1</accession>
<proteinExistence type="predicted"/>
<organism evidence="2 3">
    <name type="scientific">Euplotes crassus</name>
    <dbReference type="NCBI Taxonomy" id="5936"/>
    <lineage>
        <taxon>Eukaryota</taxon>
        <taxon>Sar</taxon>
        <taxon>Alveolata</taxon>
        <taxon>Ciliophora</taxon>
        <taxon>Intramacronucleata</taxon>
        <taxon>Spirotrichea</taxon>
        <taxon>Hypotrichia</taxon>
        <taxon>Euplotida</taxon>
        <taxon>Euplotidae</taxon>
        <taxon>Moneuplotes</taxon>
    </lineage>
</organism>
<comment type="caution">
    <text evidence="2">The sequence shown here is derived from an EMBL/GenBank/DDBJ whole genome shotgun (WGS) entry which is preliminary data.</text>
</comment>
<evidence type="ECO:0000313" key="2">
    <source>
        <dbReference type="EMBL" id="CAI2375254.1"/>
    </source>
</evidence>
<keyword evidence="1" id="KW-0175">Coiled coil</keyword>
<evidence type="ECO:0000313" key="3">
    <source>
        <dbReference type="Proteomes" id="UP001295684"/>
    </source>
</evidence>
<keyword evidence="3" id="KW-1185">Reference proteome</keyword>
<name>A0AAD1XMA1_EUPCR</name>
<dbReference type="AlphaFoldDB" id="A0AAD1XMA1"/>
<evidence type="ECO:0000256" key="1">
    <source>
        <dbReference type="SAM" id="Coils"/>
    </source>
</evidence>
<sequence>MSSAKELIIPIEDGERKLPKDYEEEKYLQKDIARLKVKKSALEEEKKALNTKMIELDKELKRTQRDLALALEENKLFEQRLTYSPTYTQKEFAALCGSIDSPVEKDQFRKPHDIEYKEGDSSLEFNLDNPNYLELLKKVKKRIPNFELFRIWNFEHGTSGLINNFFKNCFPNKVQILKFSASWLSYDKSKDYDMEGLLEIAPRVHKALEISEFIISQQNLGNLLSKFKHVERFRIHCYKIYLPSVPDLEEALWDTQIQKLELIYQDPCLAYITNFEKLIKGLSQSEDFRKSLKEIKVRHLLLTEEEISSILEENGFGKVEIYGAYPRFECGDECKGEETCECNEEEWYKSDMGGLMDSFKYEDRVPICESGYYVIRPWRFLMLCKCKNFI</sequence>
<dbReference type="Proteomes" id="UP001295684">
    <property type="component" value="Unassembled WGS sequence"/>
</dbReference>
<protein>
    <submittedName>
        <fullName evidence="2">Uncharacterized protein</fullName>
    </submittedName>
</protein>
<gene>
    <name evidence="2" type="ORF">ECRASSUSDP1_LOCUS16616</name>
</gene>